<name>A0ABW0MDF2_9BURK</name>
<evidence type="ECO:0000256" key="1">
    <source>
        <dbReference type="SAM" id="MobiDB-lite"/>
    </source>
</evidence>
<evidence type="ECO:0008006" key="4">
    <source>
        <dbReference type="Google" id="ProtNLM"/>
    </source>
</evidence>
<proteinExistence type="predicted"/>
<dbReference type="Proteomes" id="UP001596045">
    <property type="component" value="Unassembled WGS sequence"/>
</dbReference>
<dbReference type="PROSITE" id="PS51257">
    <property type="entry name" value="PROKAR_LIPOPROTEIN"/>
    <property type="match status" value="1"/>
</dbReference>
<reference evidence="3" key="1">
    <citation type="journal article" date="2019" name="Int. J. Syst. Evol. Microbiol.">
        <title>The Global Catalogue of Microorganisms (GCM) 10K type strain sequencing project: providing services to taxonomists for standard genome sequencing and annotation.</title>
        <authorList>
            <consortium name="The Broad Institute Genomics Platform"/>
            <consortium name="The Broad Institute Genome Sequencing Center for Infectious Disease"/>
            <person name="Wu L."/>
            <person name="Ma J."/>
        </authorList>
    </citation>
    <scope>NUCLEOTIDE SEQUENCE [LARGE SCALE GENOMIC DNA]</scope>
    <source>
        <strain evidence="3">JCM 17066</strain>
    </source>
</reference>
<organism evidence="2 3">
    <name type="scientific">Paraherbaspirillum soli</name>
    <dbReference type="NCBI Taxonomy" id="631222"/>
    <lineage>
        <taxon>Bacteria</taxon>
        <taxon>Pseudomonadati</taxon>
        <taxon>Pseudomonadota</taxon>
        <taxon>Betaproteobacteria</taxon>
        <taxon>Burkholderiales</taxon>
        <taxon>Oxalobacteraceae</taxon>
        <taxon>Paraherbaspirillum</taxon>
    </lineage>
</organism>
<feature type="region of interest" description="Disordered" evidence="1">
    <location>
        <begin position="20"/>
        <end position="73"/>
    </location>
</feature>
<dbReference type="RefSeq" id="WP_378999095.1">
    <property type="nucleotide sequence ID" value="NZ_JBHSMT010000028.1"/>
</dbReference>
<dbReference type="EMBL" id="JBHSMT010000028">
    <property type="protein sequence ID" value="MFC5475630.1"/>
    <property type="molecule type" value="Genomic_DNA"/>
</dbReference>
<evidence type="ECO:0000313" key="2">
    <source>
        <dbReference type="EMBL" id="MFC5475630.1"/>
    </source>
</evidence>
<sequence>MLSKQLFIAAAIASTVLTGCKKTDETPPPATPMEAPAPQAAPATPAPPPADTAAGTAPAPAKSGEAPKAPGAY</sequence>
<protein>
    <recommendedName>
        <fullName evidence="4">Endopeptidase</fullName>
    </recommendedName>
</protein>
<feature type="compositionally biased region" description="Low complexity" evidence="1">
    <location>
        <begin position="51"/>
        <end position="61"/>
    </location>
</feature>
<feature type="compositionally biased region" description="Low complexity" evidence="1">
    <location>
        <begin position="32"/>
        <end position="43"/>
    </location>
</feature>
<comment type="caution">
    <text evidence="2">The sequence shown here is derived from an EMBL/GenBank/DDBJ whole genome shotgun (WGS) entry which is preliminary data.</text>
</comment>
<gene>
    <name evidence="2" type="ORF">ACFPM8_16840</name>
</gene>
<evidence type="ECO:0000313" key="3">
    <source>
        <dbReference type="Proteomes" id="UP001596045"/>
    </source>
</evidence>
<accession>A0ABW0MDF2</accession>
<keyword evidence="3" id="KW-1185">Reference proteome</keyword>